<dbReference type="Pfam" id="PF07690">
    <property type="entry name" value="MFS_1"/>
    <property type="match status" value="1"/>
</dbReference>
<comment type="subcellular location">
    <subcellularLocation>
        <location evidence="1">Cell membrane</location>
        <topology evidence="1">Multi-pass membrane protein</topology>
    </subcellularLocation>
</comment>
<dbReference type="InterPro" id="IPR020846">
    <property type="entry name" value="MFS_dom"/>
</dbReference>
<feature type="transmembrane region" description="Helical" evidence="8">
    <location>
        <begin position="279"/>
        <end position="296"/>
    </location>
</feature>
<feature type="transmembrane region" description="Helical" evidence="8">
    <location>
        <begin position="52"/>
        <end position="72"/>
    </location>
</feature>
<keyword evidence="5 8" id="KW-0812">Transmembrane</keyword>
<evidence type="ECO:0000256" key="6">
    <source>
        <dbReference type="ARBA" id="ARBA00022989"/>
    </source>
</evidence>
<dbReference type="Gene3D" id="1.20.1720.10">
    <property type="entry name" value="Multidrug resistance protein D"/>
    <property type="match status" value="1"/>
</dbReference>
<dbReference type="AlphaFoldDB" id="W4LGJ5"/>
<evidence type="ECO:0000259" key="9">
    <source>
        <dbReference type="PROSITE" id="PS50850"/>
    </source>
</evidence>
<keyword evidence="6 8" id="KW-1133">Transmembrane helix</keyword>
<evidence type="ECO:0000256" key="1">
    <source>
        <dbReference type="ARBA" id="ARBA00004651"/>
    </source>
</evidence>
<proteinExistence type="inferred from homology"/>
<dbReference type="NCBIfam" id="TIGR00711">
    <property type="entry name" value="efflux_EmrB"/>
    <property type="match status" value="1"/>
</dbReference>
<keyword evidence="4" id="KW-1003">Cell membrane</keyword>
<dbReference type="Proteomes" id="UP000019140">
    <property type="component" value="Unassembled WGS sequence"/>
</dbReference>
<dbReference type="PROSITE" id="PS50850">
    <property type="entry name" value="MFS"/>
    <property type="match status" value="1"/>
</dbReference>
<feature type="domain" description="Major facilitator superfamily (MFS) profile" evidence="9">
    <location>
        <begin position="1"/>
        <end position="345"/>
    </location>
</feature>
<comment type="caution">
    <text evidence="10">The sequence shown here is derived from an EMBL/GenBank/DDBJ whole genome shotgun (WGS) entry which is preliminary data.</text>
</comment>
<keyword evidence="3" id="KW-0813">Transport</keyword>
<dbReference type="InterPro" id="IPR004638">
    <property type="entry name" value="EmrB-like"/>
</dbReference>
<name>W4LGJ5_9BACT</name>
<organism evidence="10 11">
    <name type="scientific">Candidatus Entotheonella gemina</name>
    <dbReference type="NCBI Taxonomy" id="1429439"/>
    <lineage>
        <taxon>Bacteria</taxon>
        <taxon>Pseudomonadati</taxon>
        <taxon>Nitrospinota/Tectimicrobiota group</taxon>
        <taxon>Candidatus Tectimicrobiota</taxon>
        <taxon>Candidatus Entotheonellia</taxon>
        <taxon>Candidatus Entotheonellales</taxon>
        <taxon>Candidatus Entotheonellaceae</taxon>
        <taxon>Candidatus Entotheonella</taxon>
    </lineage>
</organism>
<evidence type="ECO:0000256" key="5">
    <source>
        <dbReference type="ARBA" id="ARBA00022692"/>
    </source>
</evidence>
<dbReference type="Gene3D" id="1.20.1250.20">
    <property type="entry name" value="MFS general substrate transporter like domains"/>
    <property type="match status" value="1"/>
</dbReference>
<gene>
    <name evidence="10" type="ORF">ETSY2_45740</name>
</gene>
<evidence type="ECO:0000256" key="2">
    <source>
        <dbReference type="ARBA" id="ARBA00008537"/>
    </source>
</evidence>
<dbReference type="InterPro" id="IPR011701">
    <property type="entry name" value="MFS"/>
</dbReference>
<feature type="transmembrane region" description="Helical" evidence="8">
    <location>
        <begin position="116"/>
        <end position="134"/>
    </location>
</feature>
<evidence type="ECO:0000256" key="8">
    <source>
        <dbReference type="SAM" id="Phobius"/>
    </source>
</evidence>
<reference evidence="10 11" key="1">
    <citation type="journal article" date="2014" name="Nature">
        <title>An environmental bacterial taxon with a large and distinct metabolic repertoire.</title>
        <authorList>
            <person name="Wilson M.C."/>
            <person name="Mori T."/>
            <person name="Ruckert C."/>
            <person name="Uria A.R."/>
            <person name="Helf M.J."/>
            <person name="Takada K."/>
            <person name="Gernert C."/>
            <person name="Steffens U.A."/>
            <person name="Heycke N."/>
            <person name="Schmitt S."/>
            <person name="Rinke C."/>
            <person name="Helfrich E.J."/>
            <person name="Brachmann A.O."/>
            <person name="Gurgui C."/>
            <person name="Wakimoto T."/>
            <person name="Kracht M."/>
            <person name="Crusemann M."/>
            <person name="Hentschel U."/>
            <person name="Abe I."/>
            <person name="Matsunaga S."/>
            <person name="Kalinowski J."/>
            <person name="Takeyama H."/>
            <person name="Piel J."/>
        </authorList>
    </citation>
    <scope>NUCLEOTIDE SEQUENCE [LARGE SCALE GENOMIC DNA]</scope>
    <source>
        <strain evidence="11">TSY2</strain>
    </source>
</reference>
<comment type="similarity">
    <text evidence="2">Belongs to the major facilitator superfamily. EmrB family.</text>
</comment>
<evidence type="ECO:0000256" key="3">
    <source>
        <dbReference type="ARBA" id="ARBA00022448"/>
    </source>
</evidence>
<evidence type="ECO:0000256" key="7">
    <source>
        <dbReference type="ARBA" id="ARBA00023136"/>
    </source>
</evidence>
<dbReference type="HOGENOM" id="CLU_000960_28_0_7"/>
<dbReference type="InterPro" id="IPR036259">
    <property type="entry name" value="MFS_trans_sf"/>
</dbReference>
<keyword evidence="11" id="KW-1185">Reference proteome</keyword>
<dbReference type="GO" id="GO:0022857">
    <property type="term" value="F:transmembrane transporter activity"/>
    <property type="evidence" value="ECO:0007669"/>
    <property type="project" value="InterPro"/>
</dbReference>
<evidence type="ECO:0000313" key="10">
    <source>
        <dbReference type="EMBL" id="ETW96810.1"/>
    </source>
</evidence>
<dbReference type="GO" id="GO:0005886">
    <property type="term" value="C:plasma membrane"/>
    <property type="evidence" value="ECO:0007669"/>
    <property type="project" value="UniProtKB-SubCell"/>
</dbReference>
<sequence>MTGFLVSRTLFVGTAGWLGNRLGNRNLFALSLAVFLGGALGCGLAWRFEALVIWRIVQGMGAGPLLPLFMVILHESFPPEQRGLAQSFYMIGDAAGAVCGRGLAGYLIESLGWRSIFYIHIPLGLIALVGLLIIVPNRRDEQAQSFDPLGLLFLSGFVACLLVGLQSGAQDGWEHTGVRVLLMLAAASFAAFLVTECRVTEPLIDLSLFRRRAYSLICLISAINMIGLIGVVMITPIMLQRLLHLTPIHAGLILVPGAVAWGVAGPIGGKLGDRMDARWLLVASFTLNIWTLWQLASVTLETPSTVLSWRVTCLFCTMALSFTPLFLVCMRSVPTRSLRIAWPRA</sequence>
<dbReference type="PRINTS" id="PR01036">
    <property type="entry name" value="TCRTETB"/>
</dbReference>
<feature type="transmembrane region" description="Helical" evidence="8">
    <location>
        <begin position="146"/>
        <end position="165"/>
    </location>
</feature>
<feature type="transmembrane region" description="Helical" evidence="8">
    <location>
        <begin position="177"/>
        <end position="195"/>
    </location>
</feature>
<dbReference type="EMBL" id="AZHX01002135">
    <property type="protein sequence ID" value="ETW96810.1"/>
    <property type="molecule type" value="Genomic_DNA"/>
</dbReference>
<accession>W4LGJ5</accession>
<evidence type="ECO:0000256" key="4">
    <source>
        <dbReference type="ARBA" id="ARBA00022475"/>
    </source>
</evidence>
<dbReference type="PANTHER" id="PTHR42718">
    <property type="entry name" value="MAJOR FACILITATOR SUPERFAMILY MULTIDRUG TRANSPORTER MFSC"/>
    <property type="match status" value="1"/>
</dbReference>
<feature type="transmembrane region" description="Helical" evidence="8">
    <location>
        <begin position="27"/>
        <end position="46"/>
    </location>
</feature>
<feature type="transmembrane region" description="Helical" evidence="8">
    <location>
        <begin position="245"/>
        <end position="267"/>
    </location>
</feature>
<dbReference type="PANTHER" id="PTHR42718:SF9">
    <property type="entry name" value="MAJOR FACILITATOR SUPERFAMILY MULTIDRUG TRANSPORTER MFSC"/>
    <property type="match status" value="1"/>
</dbReference>
<protein>
    <recommendedName>
        <fullName evidence="9">Major facilitator superfamily (MFS) profile domain-containing protein</fullName>
    </recommendedName>
</protein>
<feature type="transmembrane region" description="Helical" evidence="8">
    <location>
        <begin position="308"/>
        <end position="329"/>
    </location>
</feature>
<evidence type="ECO:0000313" key="11">
    <source>
        <dbReference type="Proteomes" id="UP000019140"/>
    </source>
</evidence>
<feature type="transmembrane region" description="Helical" evidence="8">
    <location>
        <begin position="216"/>
        <end position="239"/>
    </location>
</feature>
<dbReference type="SUPFAM" id="SSF103473">
    <property type="entry name" value="MFS general substrate transporter"/>
    <property type="match status" value="1"/>
</dbReference>
<keyword evidence="7 8" id="KW-0472">Membrane</keyword>